<evidence type="ECO:0000313" key="2">
    <source>
        <dbReference type="Proteomes" id="UP000499080"/>
    </source>
</evidence>
<sequence>MEFDIWFYDQECGNMALRVVDGDVMREDKVKFLKEKLNGLHDILKTVSEKKSTNAQDKDGFSNFKADILILYVEAVSSLVPEKNLESEQTSSMMDPFIELKNEFTAFRKDIYSKVDSFS</sequence>
<comment type="caution">
    <text evidence="1">The sequence shown here is derived from an EMBL/GenBank/DDBJ whole genome shotgun (WGS) entry which is preliminary data.</text>
</comment>
<accession>A0A4Y2A429</accession>
<proteinExistence type="predicted"/>
<dbReference type="OrthoDB" id="6469072at2759"/>
<dbReference type="AlphaFoldDB" id="A0A4Y2A429"/>
<protein>
    <submittedName>
        <fullName evidence="1">Uncharacterized protein</fullName>
    </submittedName>
</protein>
<organism evidence="1 2">
    <name type="scientific">Araneus ventricosus</name>
    <name type="common">Orbweaver spider</name>
    <name type="synonym">Epeira ventricosa</name>
    <dbReference type="NCBI Taxonomy" id="182803"/>
    <lineage>
        <taxon>Eukaryota</taxon>
        <taxon>Metazoa</taxon>
        <taxon>Ecdysozoa</taxon>
        <taxon>Arthropoda</taxon>
        <taxon>Chelicerata</taxon>
        <taxon>Arachnida</taxon>
        <taxon>Araneae</taxon>
        <taxon>Araneomorphae</taxon>
        <taxon>Entelegynae</taxon>
        <taxon>Araneoidea</taxon>
        <taxon>Araneidae</taxon>
        <taxon>Araneus</taxon>
    </lineage>
</organism>
<dbReference type="Proteomes" id="UP000499080">
    <property type="component" value="Unassembled WGS sequence"/>
</dbReference>
<reference evidence="1 2" key="1">
    <citation type="journal article" date="2019" name="Sci. Rep.">
        <title>Orb-weaving spider Araneus ventricosus genome elucidates the spidroin gene catalogue.</title>
        <authorList>
            <person name="Kono N."/>
            <person name="Nakamura H."/>
            <person name="Ohtoshi R."/>
            <person name="Moran D.A.P."/>
            <person name="Shinohara A."/>
            <person name="Yoshida Y."/>
            <person name="Fujiwara M."/>
            <person name="Mori M."/>
            <person name="Tomita M."/>
            <person name="Arakawa K."/>
        </authorList>
    </citation>
    <scope>NUCLEOTIDE SEQUENCE [LARGE SCALE GENOMIC DNA]</scope>
</reference>
<keyword evidence="2" id="KW-1185">Reference proteome</keyword>
<dbReference type="EMBL" id="BGPR01000005">
    <property type="protein sequence ID" value="GBL74297.1"/>
    <property type="molecule type" value="Genomic_DNA"/>
</dbReference>
<gene>
    <name evidence="1" type="ORF">AVEN_235288_1</name>
</gene>
<evidence type="ECO:0000313" key="1">
    <source>
        <dbReference type="EMBL" id="GBL74297.1"/>
    </source>
</evidence>
<name>A0A4Y2A429_ARAVE</name>